<dbReference type="SUPFAM" id="SSF81324">
    <property type="entry name" value="Voltage-gated potassium channels"/>
    <property type="match status" value="1"/>
</dbReference>
<name>A0A6J3L015_9HYME</name>
<feature type="binding site" evidence="13">
    <location>
        <position position="518"/>
    </location>
    <ligand>
        <name>L-glutamate</name>
        <dbReference type="ChEBI" id="CHEBI:29985"/>
    </ligand>
</feature>
<keyword evidence="20" id="KW-1185">Reference proteome</keyword>
<accession>A0A6J3L015</accession>
<proteinExistence type="inferred from homology"/>
<dbReference type="PRINTS" id="PR00177">
    <property type="entry name" value="NMDARECEPTOR"/>
</dbReference>
<organism evidence="20 21">
    <name type="scientific">Bombus vosnesenskii</name>
    <dbReference type="NCBI Taxonomy" id="207650"/>
    <lineage>
        <taxon>Eukaryota</taxon>
        <taxon>Metazoa</taxon>
        <taxon>Ecdysozoa</taxon>
        <taxon>Arthropoda</taxon>
        <taxon>Hexapoda</taxon>
        <taxon>Insecta</taxon>
        <taxon>Pterygota</taxon>
        <taxon>Neoptera</taxon>
        <taxon>Endopterygota</taxon>
        <taxon>Hymenoptera</taxon>
        <taxon>Apocrita</taxon>
        <taxon>Aculeata</taxon>
        <taxon>Apoidea</taxon>
        <taxon>Anthophila</taxon>
        <taxon>Apidae</taxon>
        <taxon>Bombus</taxon>
        <taxon>Pyrobombus</taxon>
    </lineage>
</organism>
<evidence type="ECO:0000256" key="12">
    <source>
        <dbReference type="ARBA" id="ARBA00023303"/>
    </source>
</evidence>
<keyword evidence="11" id="KW-1071">Ligand-gated ion channel</keyword>
<evidence type="ECO:0000256" key="2">
    <source>
        <dbReference type="ARBA" id="ARBA00008685"/>
    </source>
</evidence>
<evidence type="ECO:0000256" key="1">
    <source>
        <dbReference type="ARBA" id="ARBA00004651"/>
    </source>
</evidence>
<dbReference type="KEGG" id="bvk:117238128"/>
<feature type="binding site" evidence="13">
    <location>
        <position position="767"/>
    </location>
    <ligand>
        <name>L-glutamate</name>
        <dbReference type="ChEBI" id="CHEBI:29985"/>
    </ligand>
</feature>
<dbReference type="InterPro" id="IPR015683">
    <property type="entry name" value="Ionotropic_Glu_rcpt"/>
</dbReference>
<feature type="domain" description="Ionotropic glutamate receptor C-terminal" evidence="18">
    <location>
        <begin position="434"/>
        <end position="830"/>
    </location>
</feature>
<evidence type="ECO:0000256" key="15">
    <source>
        <dbReference type="PIRSR" id="PIRSR601508-3"/>
    </source>
</evidence>
<dbReference type="PANTHER" id="PTHR18966">
    <property type="entry name" value="IONOTROPIC GLUTAMATE RECEPTOR"/>
    <property type="match status" value="1"/>
</dbReference>
<dbReference type="Proteomes" id="UP000504631">
    <property type="component" value="Unplaced"/>
</dbReference>
<keyword evidence="10" id="KW-0325">Glycoprotein</keyword>
<protein>
    <submittedName>
        <fullName evidence="21">Ionotropic receptor 25a</fullName>
    </submittedName>
</protein>
<keyword evidence="12" id="KW-0407">Ion channel</keyword>
<feature type="signal peptide" evidence="17">
    <location>
        <begin position="1"/>
        <end position="24"/>
    </location>
</feature>
<dbReference type="InterPro" id="IPR028082">
    <property type="entry name" value="Peripla_BP_I"/>
</dbReference>
<evidence type="ECO:0000313" key="21">
    <source>
        <dbReference type="RefSeq" id="XP_033358670.1"/>
    </source>
</evidence>
<dbReference type="InterPro" id="IPR001508">
    <property type="entry name" value="Iono_Glu_rcpt_met"/>
</dbReference>
<sequence>MRLVGFTIAMCGFLGFCGESAVYAQRNVVGNRGSTKTRAVNLYLINDEANKVANSSIIAALETINEKYPNYLGEVWSVQVNESDVNDTLDRICKPWDSAVKKGGTGVPDLVIDTTTAGLGAKISNSFTAALGIPTLSAQYGQEGDLLYWRNLNTDQESYLIQVMPPTDLIPEVIRQLCIQLNITNAAILYDRNFVMDHKYKSLLLNVPTRHVINEASQQIMEMRTQLPRLRDLDIVNYFILGDENTINIALEAAEALNFTGKKYGWFLLTPELNVWPRCECKNMNILFMKPEFNKKSPIESSLSNPVISSAFYYDLIQLGVRAMKSALDDGEWPVEPKHITCDEYDKTNTPERKVNFFNRLKESYKNMTPTYAGIKWGSKNGEHRAKFEMSIHLVDIKDGIVSNTIDSGSWNASISAPLQITNNEVMNTTAVKSYRVVTIIHPPFVMYNEENGTYYGFCIDLLDEIKDTVGFQYEIRETEDRRYGSLNPNGSWNGMMKELIDKRADIALGSVWVTAERERVVDFTVPYYDLVGLSIMMLKTKTTSSLFKFLTVLENEVWFCILAAYLFTSVLLWIFDRWSPYSYQNNREKYKNDDEKREFNLRECFWFCMTSLTPQGGGEAPKNLSGRLVAATWWLFGFIIIASYTANLAAFLTVSRLEIPIETLEDLSKQYKIQYAPVINSSAYIYFKRMAAIEWKFYDIWKEMSLNDSLSDVERANLAVWDYPVSDKYTKMLQAMEEAGFPASTEEALRRVRRLDSNNEFAYIEDSTTIKYLTMTNCDLVQVGEDFSRKPYAIAVQQGSPLKDQFNNAILILLNKRKLEKLKDTWWKKNPDRKDCDAENSQSDGISIQNIGGVFVVIFLGIIFACFTLAFEYWYYRHRTKITKINLNSTTKGKVTQVKPLRFNLQPAPTHGFQNSQLRPRF</sequence>
<dbReference type="CTD" id="33683"/>
<evidence type="ECO:0000256" key="9">
    <source>
        <dbReference type="ARBA" id="ARBA00023170"/>
    </source>
</evidence>
<dbReference type="Pfam" id="PF00060">
    <property type="entry name" value="Lig_chan"/>
    <property type="match status" value="1"/>
</dbReference>
<dbReference type="SMART" id="SM00079">
    <property type="entry name" value="PBPe"/>
    <property type="match status" value="1"/>
</dbReference>
<evidence type="ECO:0000256" key="7">
    <source>
        <dbReference type="ARBA" id="ARBA00023065"/>
    </source>
</evidence>
<dbReference type="AlphaFoldDB" id="A0A6J3L015"/>
<keyword evidence="5 16" id="KW-0812">Transmembrane</keyword>
<gene>
    <name evidence="21" type="primary">LOC117238128</name>
</gene>
<comment type="similarity">
    <text evidence="2">Belongs to the glutamate-gated ion channel (TC 1.A.10.1) family.</text>
</comment>
<feature type="domain" description="Ionotropic glutamate receptor L-glutamate and glycine-binding" evidence="19">
    <location>
        <begin position="444"/>
        <end position="502"/>
    </location>
</feature>
<dbReference type="SUPFAM" id="SSF53822">
    <property type="entry name" value="Periplasmic binding protein-like I"/>
    <property type="match status" value="1"/>
</dbReference>
<feature type="site" description="Interaction with the cone snail toxin Con-ikot-ikot" evidence="14">
    <location>
        <position position="689"/>
    </location>
</feature>
<feature type="site" description="Crucial to convey clamshell closure to channel opening" evidence="14">
    <location>
        <position position="662"/>
    </location>
</feature>
<evidence type="ECO:0000259" key="18">
    <source>
        <dbReference type="SMART" id="SM00079"/>
    </source>
</evidence>
<reference evidence="21" key="1">
    <citation type="submission" date="2025-08" db="UniProtKB">
        <authorList>
            <consortium name="RefSeq"/>
        </authorList>
    </citation>
    <scope>IDENTIFICATION</scope>
    <source>
        <tissue evidence="21">Muscle</tissue>
    </source>
</reference>
<feature type="transmembrane region" description="Helical" evidence="16">
    <location>
        <begin position="632"/>
        <end position="653"/>
    </location>
</feature>
<keyword evidence="4" id="KW-1003">Cell membrane</keyword>
<evidence type="ECO:0000256" key="17">
    <source>
        <dbReference type="SAM" id="SignalP"/>
    </source>
</evidence>
<keyword evidence="17" id="KW-0732">Signal</keyword>
<feature type="binding site" evidence="13">
    <location>
        <position position="683"/>
    </location>
    <ligand>
        <name>L-glutamate</name>
        <dbReference type="ChEBI" id="CHEBI:29985"/>
    </ligand>
</feature>
<keyword evidence="15" id="KW-1015">Disulfide bond</keyword>
<feature type="chain" id="PRO_5026750231" evidence="17">
    <location>
        <begin position="25"/>
        <end position="923"/>
    </location>
</feature>
<evidence type="ECO:0000256" key="14">
    <source>
        <dbReference type="PIRSR" id="PIRSR601508-2"/>
    </source>
</evidence>
<dbReference type="Gene3D" id="3.40.50.2300">
    <property type="match status" value="2"/>
</dbReference>
<feature type="disulfide bond" evidence="15">
    <location>
        <begin position="779"/>
        <end position="837"/>
    </location>
</feature>
<dbReference type="FunFam" id="3.40.190.10:FF:000024">
    <property type="entry name" value="Glutamate receptor, ionotropic, delta 1"/>
    <property type="match status" value="1"/>
</dbReference>
<dbReference type="Gene3D" id="1.10.287.70">
    <property type="match status" value="1"/>
</dbReference>
<feature type="transmembrane region" description="Helical" evidence="16">
    <location>
        <begin position="852"/>
        <end position="877"/>
    </location>
</feature>
<keyword evidence="7" id="KW-0406">Ion transport</keyword>
<dbReference type="SMART" id="SM00918">
    <property type="entry name" value="Lig_chan-Glu_bd"/>
    <property type="match status" value="1"/>
</dbReference>
<dbReference type="GO" id="GO:0015276">
    <property type="term" value="F:ligand-gated monoatomic ion channel activity"/>
    <property type="evidence" value="ECO:0007669"/>
    <property type="project" value="InterPro"/>
</dbReference>
<evidence type="ECO:0000256" key="10">
    <source>
        <dbReference type="ARBA" id="ARBA00023180"/>
    </source>
</evidence>
<keyword evidence="3" id="KW-0813">Transport</keyword>
<keyword evidence="9 21" id="KW-0675">Receptor</keyword>
<dbReference type="GeneID" id="117238128"/>
<keyword evidence="6 16" id="KW-1133">Transmembrane helix</keyword>
<evidence type="ECO:0000256" key="5">
    <source>
        <dbReference type="ARBA" id="ARBA00022692"/>
    </source>
</evidence>
<evidence type="ECO:0000256" key="11">
    <source>
        <dbReference type="ARBA" id="ARBA00023286"/>
    </source>
</evidence>
<evidence type="ECO:0000256" key="4">
    <source>
        <dbReference type="ARBA" id="ARBA00022475"/>
    </source>
</evidence>
<evidence type="ECO:0000256" key="13">
    <source>
        <dbReference type="PIRSR" id="PIRSR601508-1"/>
    </source>
</evidence>
<dbReference type="GO" id="GO:0005886">
    <property type="term" value="C:plasma membrane"/>
    <property type="evidence" value="ECO:0007669"/>
    <property type="project" value="UniProtKB-SubCell"/>
</dbReference>
<dbReference type="FunFam" id="1.10.287.70:FF:000080">
    <property type="entry name" value="Glutamate receptor ionotropic, kainate"/>
    <property type="match status" value="1"/>
</dbReference>
<comment type="subcellular location">
    <subcellularLocation>
        <location evidence="1">Cell membrane</location>
        <topology evidence="1">Multi-pass membrane protein</topology>
    </subcellularLocation>
</comment>
<evidence type="ECO:0000313" key="20">
    <source>
        <dbReference type="Proteomes" id="UP000504631"/>
    </source>
</evidence>
<dbReference type="GO" id="GO:0038023">
    <property type="term" value="F:signaling receptor activity"/>
    <property type="evidence" value="ECO:0007669"/>
    <property type="project" value="InterPro"/>
</dbReference>
<dbReference type="InterPro" id="IPR019594">
    <property type="entry name" value="Glu/Gly-bd"/>
</dbReference>
<dbReference type="InterPro" id="IPR001320">
    <property type="entry name" value="Iontro_rcpt_C"/>
</dbReference>
<dbReference type="RefSeq" id="XP_033358670.1">
    <property type="nucleotide sequence ID" value="XM_033502779.1"/>
</dbReference>
<evidence type="ECO:0000256" key="16">
    <source>
        <dbReference type="SAM" id="Phobius"/>
    </source>
</evidence>
<dbReference type="Gene3D" id="3.40.190.10">
    <property type="entry name" value="Periplasmic binding protein-like II"/>
    <property type="match status" value="3"/>
</dbReference>
<evidence type="ECO:0000256" key="8">
    <source>
        <dbReference type="ARBA" id="ARBA00023136"/>
    </source>
</evidence>
<dbReference type="SUPFAM" id="SSF53850">
    <property type="entry name" value="Periplasmic binding protein-like II"/>
    <property type="match status" value="1"/>
</dbReference>
<dbReference type="CDD" id="cd13717">
    <property type="entry name" value="PBP2_iGluR_putative"/>
    <property type="match status" value="1"/>
</dbReference>
<keyword evidence="8 16" id="KW-0472">Membrane</keyword>
<evidence type="ECO:0000259" key="19">
    <source>
        <dbReference type="SMART" id="SM00918"/>
    </source>
</evidence>
<dbReference type="Pfam" id="PF10613">
    <property type="entry name" value="Lig_chan-Glu_bd"/>
    <property type="match status" value="1"/>
</dbReference>
<evidence type="ECO:0000256" key="6">
    <source>
        <dbReference type="ARBA" id="ARBA00022989"/>
    </source>
</evidence>
<evidence type="ECO:0000256" key="3">
    <source>
        <dbReference type="ARBA" id="ARBA00022448"/>
    </source>
</evidence>
<feature type="transmembrane region" description="Helical" evidence="16">
    <location>
        <begin position="557"/>
        <end position="576"/>
    </location>
</feature>